<dbReference type="RefSeq" id="WP_140475236.1">
    <property type="nucleotide sequence ID" value="NZ_RCZD01000016.1"/>
</dbReference>
<feature type="compositionally biased region" description="Polar residues" evidence="1">
    <location>
        <begin position="1"/>
        <end position="15"/>
    </location>
</feature>
<dbReference type="EMBL" id="RCZD01000016">
    <property type="protein sequence ID" value="TPG56841.1"/>
    <property type="molecule type" value="Genomic_DNA"/>
</dbReference>
<evidence type="ECO:0000313" key="2">
    <source>
        <dbReference type="EMBL" id="TPG56841.1"/>
    </source>
</evidence>
<dbReference type="OrthoDB" id="6504897at2"/>
<dbReference type="Proteomes" id="UP000317663">
    <property type="component" value="Unassembled WGS sequence"/>
</dbReference>
<sequence length="125" mass="14017">MHTHNVNSKTATTTPPERWGAKSTSLRMDGFITDVSSSHPFDVIRADAVISRLSKKAHQGCGLHAEIYEYNLIVSAMAHLKRLPEKDHPAFLHAAEKQGLTLTDEELVRSANAYCDLRNELFEEE</sequence>
<name>A0A502G5L2_9GAMM</name>
<evidence type="ECO:0000313" key="3">
    <source>
        <dbReference type="Proteomes" id="UP000317663"/>
    </source>
</evidence>
<feature type="region of interest" description="Disordered" evidence="1">
    <location>
        <begin position="1"/>
        <end position="21"/>
    </location>
</feature>
<accession>A0A502G5L2</accession>
<organism evidence="2 3">
    <name type="scientific">Ewingella americana</name>
    <dbReference type="NCBI Taxonomy" id="41202"/>
    <lineage>
        <taxon>Bacteria</taxon>
        <taxon>Pseudomonadati</taxon>
        <taxon>Pseudomonadota</taxon>
        <taxon>Gammaproteobacteria</taxon>
        <taxon>Enterobacterales</taxon>
        <taxon>Yersiniaceae</taxon>
        <taxon>Ewingella</taxon>
    </lineage>
</organism>
<reference evidence="2 3" key="1">
    <citation type="journal article" date="2019" name="Environ. Microbiol.">
        <title>Species interactions and distinct microbial communities in high Arctic permafrost affected cryosols are associated with the CH4 and CO2 gas fluxes.</title>
        <authorList>
            <person name="Altshuler I."/>
            <person name="Hamel J."/>
            <person name="Turney S."/>
            <person name="Magnuson E."/>
            <person name="Levesque R."/>
            <person name="Greer C."/>
            <person name="Whyte L.G."/>
        </authorList>
    </citation>
    <scope>NUCLEOTIDE SEQUENCE [LARGE SCALE GENOMIC DNA]</scope>
    <source>
        <strain evidence="2 3">E4</strain>
    </source>
</reference>
<proteinExistence type="predicted"/>
<evidence type="ECO:0000256" key="1">
    <source>
        <dbReference type="SAM" id="MobiDB-lite"/>
    </source>
</evidence>
<protein>
    <submittedName>
        <fullName evidence="2">Uncharacterized protein</fullName>
    </submittedName>
</protein>
<dbReference type="AlphaFoldDB" id="A0A502G5L2"/>
<gene>
    <name evidence="2" type="ORF">EAH77_22475</name>
</gene>
<keyword evidence="3" id="KW-1185">Reference proteome</keyword>
<comment type="caution">
    <text evidence="2">The sequence shown here is derived from an EMBL/GenBank/DDBJ whole genome shotgun (WGS) entry which is preliminary data.</text>
</comment>